<feature type="region of interest" description="Disordered" evidence="1">
    <location>
        <begin position="29"/>
        <end position="58"/>
    </location>
</feature>
<name>A0A3S5ACX2_9PLAT</name>
<evidence type="ECO:0000313" key="2">
    <source>
        <dbReference type="EMBL" id="VEL25986.1"/>
    </source>
</evidence>
<accession>A0A3S5ACX2</accession>
<sequence length="95" mass="10669">MFISLSFHDSYGTFRFLLRSRISFIYASQHPDNDESSSSSGDEQDRDTGRRSNNVANMVSMTATSGDLMAGKKSPSGTLEISNKSERVCFYEHSW</sequence>
<organism evidence="2 3">
    <name type="scientific">Protopolystoma xenopodis</name>
    <dbReference type="NCBI Taxonomy" id="117903"/>
    <lineage>
        <taxon>Eukaryota</taxon>
        <taxon>Metazoa</taxon>
        <taxon>Spiralia</taxon>
        <taxon>Lophotrochozoa</taxon>
        <taxon>Platyhelminthes</taxon>
        <taxon>Monogenea</taxon>
        <taxon>Polyopisthocotylea</taxon>
        <taxon>Polystomatidea</taxon>
        <taxon>Polystomatidae</taxon>
        <taxon>Protopolystoma</taxon>
    </lineage>
</organism>
<evidence type="ECO:0000313" key="3">
    <source>
        <dbReference type="Proteomes" id="UP000784294"/>
    </source>
</evidence>
<protein>
    <submittedName>
        <fullName evidence="2">Uncharacterized protein</fullName>
    </submittedName>
</protein>
<keyword evidence="3" id="KW-1185">Reference proteome</keyword>
<evidence type="ECO:0000256" key="1">
    <source>
        <dbReference type="SAM" id="MobiDB-lite"/>
    </source>
</evidence>
<proteinExistence type="predicted"/>
<comment type="caution">
    <text evidence="2">The sequence shown here is derived from an EMBL/GenBank/DDBJ whole genome shotgun (WGS) entry which is preliminary data.</text>
</comment>
<dbReference type="AlphaFoldDB" id="A0A3S5ACX2"/>
<dbReference type="EMBL" id="CAAALY010077374">
    <property type="protein sequence ID" value="VEL25986.1"/>
    <property type="molecule type" value="Genomic_DNA"/>
</dbReference>
<gene>
    <name evidence="2" type="ORF">PXEA_LOCUS19426</name>
</gene>
<dbReference type="Proteomes" id="UP000784294">
    <property type="component" value="Unassembled WGS sequence"/>
</dbReference>
<reference evidence="2" key="1">
    <citation type="submission" date="2018-11" db="EMBL/GenBank/DDBJ databases">
        <authorList>
            <consortium name="Pathogen Informatics"/>
        </authorList>
    </citation>
    <scope>NUCLEOTIDE SEQUENCE</scope>
</reference>